<dbReference type="GO" id="GO:0016020">
    <property type="term" value="C:membrane"/>
    <property type="evidence" value="ECO:0007669"/>
    <property type="project" value="UniProtKB-SubCell"/>
</dbReference>
<evidence type="ECO:0000256" key="1">
    <source>
        <dbReference type="ARBA" id="ARBA00004370"/>
    </source>
</evidence>
<keyword evidence="9" id="KW-1133">Transmembrane helix</keyword>
<name>A0A8C0GAI3_CHEAB</name>
<dbReference type="Gene3D" id="3.40.50.300">
    <property type="entry name" value="P-loop containing nucleotide triphosphate hydrolases"/>
    <property type="match status" value="1"/>
</dbReference>
<evidence type="ECO:0000256" key="3">
    <source>
        <dbReference type="ARBA" id="ARBA00022729"/>
    </source>
</evidence>
<evidence type="ECO:0000256" key="5">
    <source>
        <dbReference type="ARBA" id="ARBA00023157"/>
    </source>
</evidence>
<dbReference type="PROSITE" id="PS51716">
    <property type="entry name" value="G_IRG"/>
    <property type="match status" value="1"/>
</dbReference>
<keyword evidence="3 10" id="KW-0732">Signal</keyword>
<dbReference type="InterPro" id="IPR013783">
    <property type="entry name" value="Ig-like_fold"/>
</dbReference>
<comment type="similarity">
    <text evidence="2">Belongs to the TRAFAC class dynamin-like GTPase superfamily. IRG family.</text>
</comment>
<dbReference type="GO" id="GO:1903037">
    <property type="term" value="P:regulation of leukocyte cell-cell adhesion"/>
    <property type="evidence" value="ECO:0007669"/>
    <property type="project" value="UniProtKB-ARBA"/>
</dbReference>
<organism evidence="13 14">
    <name type="scientific">Chelonoidis abingdonii</name>
    <name type="common">Abingdon island giant tortoise</name>
    <name type="synonym">Testudo abingdonii</name>
    <dbReference type="NCBI Taxonomy" id="106734"/>
    <lineage>
        <taxon>Eukaryota</taxon>
        <taxon>Metazoa</taxon>
        <taxon>Chordata</taxon>
        <taxon>Craniata</taxon>
        <taxon>Vertebrata</taxon>
        <taxon>Euteleostomi</taxon>
        <taxon>Archelosauria</taxon>
        <taxon>Testudinata</taxon>
        <taxon>Testudines</taxon>
        <taxon>Cryptodira</taxon>
        <taxon>Durocryptodira</taxon>
        <taxon>Testudinoidea</taxon>
        <taxon>Testudinidae</taxon>
        <taxon>Chelonoidis</taxon>
    </lineage>
</organism>
<reference evidence="13" key="2">
    <citation type="submission" date="2025-09" db="UniProtKB">
        <authorList>
            <consortium name="Ensembl"/>
        </authorList>
    </citation>
    <scope>IDENTIFICATION</scope>
</reference>
<dbReference type="Proteomes" id="UP000694404">
    <property type="component" value="Unplaced"/>
</dbReference>
<dbReference type="SMART" id="SM00408">
    <property type="entry name" value="IGc2"/>
    <property type="match status" value="2"/>
</dbReference>
<evidence type="ECO:0000259" key="12">
    <source>
        <dbReference type="PROSITE" id="PS51716"/>
    </source>
</evidence>
<evidence type="ECO:0000256" key="6">
    <source>
        <dbReference type="ARBA" id="ARBA00023180"/>
    </source>
</evidence>
<dbReference type="PANTHER" id="PTHR24100">
    <property type="entry name" value="BUTYROPHILIN"/>
    <property type="match status" value="1"/>
</dbReference>
<proteinExistence type="inferred from homology"/>
<evidence type="ECO:0000259" key="11">
    <source>
        <dbReference type="PROSITE" id="PS50835"/>
    </source>
</evidence>
<dbReference type="AlphaFoldDB" id="A0A8C0GAI3"/>
<dbReference type="InterPro" id="IPR030385">
    <property type="entry name" value="G_IRG_dom"/>
</dbReference>
<dbReference type="InterPro" id="IPR007110">
    <property type="entry name" value="Ig-like_dom"/>
</dbReference>
<dbReference type="InterPro" id="IPR013106">
    <property type="entry name" value="Ig_V-set"/>
</dbReference>
<evidence type="ECO:0000313" key="14">
    <source>
        <dbReference type="Proteomes" id="UP000694404"/>
    </source>
</evidence>
<dbReference type="SUPFAM" id="SSF48726">
    <property type="entry name" value="Immunoglobulin"/>
    <property type="match status" value="2"/>
</dbReference>
<dbReference type="Pfam" id="PF07686">
    <property type="entry name" value="V-set"/>
    <property type="match status" value="2"/>
</dbReference>
<evidence type="ECO:0000256" key="2">
    <source>
        <dbReference type="ARBA" id="ARBA00005429"/>
    </source>
</evidence>
<dbReference type="GO" id="GO:0050863">
    <property type="term" value="P:regulation of T cell activation"/>
    <property type="evidence" value="ECO:0007669"/>
    <property type="project" value="UniProtKB-ARBA"/>
</dbReference>
<keyword evidence="6" id="KW-0325">Glycoprotein</keyword>
<evidence type="ECO:0000256" key="9">
    <source>
        <dbReference type="SAM" id="Phobius"/>
    </source>
</evidence>
<feature type="domain" description="IRG-type G" evidence="12">
    <location>
        <begin position="403"/>
        <end position="491"/>
    </location>
</feature>
<reference evidence="13" key="1">
    <citation type="submission" date="2025-08" db="UniProtKB">
        <authorList>
            <consortium name="Ensembl"/>
        </authorList>
    </citation>
    <scope>IDENTIFICATION</scope>
</reference>
<feature type="chain" id="PRO_5034343191" evidence="10">
    <location>
        <begin position="24"/>
        <end position="498"/>
    </location>
</feature>
<dbReference type="SMART" id="SM00406">
    <property type="entry name" value="IGv"/>
    <property type="match status" value="2"/>
</dbReference>
<feature type="region of interest" description="Disordered" evidence="8">
    <location>
        <begin position="346"/>
        <end position="376"/>
    </location>
</feature>
<dbReference type="SMART" id="SM00409">
    <property type="entry name" value="IG"/>
    <property type="match status" value="2"/>
</dbReference>
<evidence type="ECO:0000256" key="4">
    <source>
        <dbReference type="ARBA" id="ARBA00023136"/>
    </source>
</evidence>
<keyword evidence="5" id="KW-1015">Disulfide bond</keyword>
<feature type="transmembrane region" description="Helical" evidence="9">
    <location>
        <begin position="256"/>
        <end position="278"/>
    </location>
</feature>
<feature type="signal peptide" evidence="10">
    <location>
        <begin position="1"/>
        <end position="23"/>
    </location>
</feature>
<evidence type="ECO:0000313" key="13">
    <source>
        <dbReference type="Ensembl" id="ENSCABP00000001966.1"/>
    </source>
</evidence>
<comment type="subcellular location">
    <subcellularLocation>
        <location evidence="1">Membrane</location>
    </subcellularLocation>
</comment>
<keyword evidence="14" id="KW-1185">Reference proteome</keyword>
<keyword evidence="7" id="KW-0393">Immunoglobulin domain</keyword>
<dbReference type="InterPro" id="IPR036179">
    <property type="entry name" value="Ig-like_dom_sf"/>
</dbReference>
<feature type="domain" description="Ig-like" evidence="11">
    <location>
        <begin position="5"/>
        <end position="131"/>
    </location>
</feature>
<dbReference type="InterPro" id="IPR050504">
    <property type="entry name" value="IgSF_BTN/MOG"/>
</dbReference>
<evidence type="ECO:0000256" key="8">
    <source>
        <dbReference type="SAM" id="MobiDB-lite"/>
    </source>
</evidence>
<dbReference type="InterPro" id="IPR027417">
    <property type="entry name" value="P-loop_NTPase"/>
</dbReference>
<dbReference type="InterPro" id="IPR003599">
    <property type="entry name" value="Ig_sub"/>
</dbReference>
<feature type="domain" description="Ig-like" evidence="11">
    <location>
        <begin position="137"/>
        <end position="241"/>
    </location>
</feature>
<accession>A0A8C0GAI3</accession>
<dbReference type="GeneTree" id="ENSGT00950000183007"/>
<evidence type="ECO:0000256" key="10">
    <source>
        <dbReference type="SAM" id="SignalP"/>
    </source>
</evidence>
<dbReference type="FunFam" id="2.60.40.10:FF:000142">
    <property type="entry name" value="V-set domain-containing T-cell activation inhibitor 1"/>
    <property type="match status" value="1"/>
</dbReference>
<keyword evidence="9" id="KW-0812">Transmembrane</keyword>
<evidence type="ECO:0000256" key="7">
    <source>
        <dbReference type="ARBA" id="ARBA00023319"/>
    </source>
</evidence>
<keyword evidence="4 9" id="KW-0472">Membrane</keyword>
<dbReference type="Pfam" id="PF05049">
    <property type="entry name" value="IIGP"/>
    <property type="match status" value="1"/>
</dbReference>
<dbReference type="Ensembl" id="ENSCABT00000002127.1">
    <property type="protein sequence ID" value="ENSCABP00000001966.1"/>
    <property type="gene ID" value="ENSCABG00000001573.1"/>
</dbReference>
<dbReference type="Gene3D" id="2.60.40.10">
    <property type="entry name" value="Immunoglobulins"/>
    <property type="match status" value="2"/>
</dbReference>
<protein>
    <submittedName>
        <fullName evidence="13">Uncharacterized protein</fullName>
    </submittedName>
</protein>
<dbReference type="InterPro" id="IPR003598">
    <property type="entry name" value="Ig_sub2"/>
</dbReference>
<dbReference type="PROSITE" id="PS50835">
    <property type="entry name" value="IG_LIKE"/>
    <property type="match status" value="2"/>
</dbReference>
<sequence>MGTGPTLSLHSLTLWTLYRVITAQSPITAQCGEDVTLSCTFPTFGLAADQQVNVTWKKPRANGADLLVHSYSLGTEKQSEAYRGRTQLDPEGFAKADASLKLRDVHIQDEGSYSCFVNTELGPWSEETSLTVLRAREQMSPVVVQEGEDVTLSCSFEPERNLQLLNITWKKETAEGRDLLVHTYYNGRDQMLRQNKAYRGRTQLYPERFHEGIASLRLRKVRLADDGIYICHVKPELGRFSMWMRVTMEKGTSCVWFYWAHLLLLLSPLAMLIIIKICRLPIRWKLRPSKHTFGLEADYEEGRAQTEAYFLRELKVDENKQTLESRQMPAWNERHTWEKLEELSFSHGKSPAREKVPRNIAQKPSEKGQQLSSHGDSADSWIYTFTSDASGFSEADSAWREHATHARLARKIQQAGKKVYFVRSKVDRELLAARRNRPSTYNEERILQQIRDACVKDLQREGLTSPQVFLLSSFEYGRHDFPLLEEILQQEFGSRLAG</sequence>
<dbReference type="InterPro" id="IPR007743">
    <property type="entry name" value="Immunity-related_GTPase-like"/>
</dbReference>
<dbReference type="GO" id="GO:0005525">
    <property type="term" value="F:GTP binding"/>
    <property type="evidence" value="ECO:0007669"/>
    <property type="project" value="InterPro"/>
</dbReference>